<protein>
    <submittedName>
        <fullName evidence="1">Uncharacterized protein</fullName>
    </submittedName>
</protein>
<gene>
    <name evidence="1" type="ORF">MNOR_LOCUS41689</name>
</gene>
<dbReference type="EMBL" id="CAXKWB010164859">
    <property type="protein sequence ID" value="CAL4250544.1"/>
    <property type="molecule type" value="Genomic_DNA"/>
</dbReference>
<dbReference type="AlphaFoldDB" id="A0AAV2SZ47"/>
<name>A0AAV2SZ47_MEGNR</name>
<organism evidence="1 2">
    <name type="scientific">Meganyctiphanes norvegica</name>
    <name type="common">Northern krill</name>
    <name type="synonym">Thysanopoda norvegica</name>
    <dbReference type="NCBI Taxonomy" id="48144"/>
    <lineage>
        <taxon>Eukaryota</taxon>
        <taxon>Metazoa</taxon>
        <taxon>Ecdysozoa</taxon>
        <taxon>Arthropoda</taxon>
        <taxon>Crustacea</taxon>
        <taxon>Multicrustacea</taxon>
        <taxon>Malacostraca</taxon>
        <taxon>Eumalacostraca</taxon>
        <taxon>Eucarida</taxon>
        <taxon>Euphausiacea</taxon>
        <taxon>Euphausiidae</taxon>
        <taxon>Meganyctiphanes</taxon>
    </lineage>
</organism>
<evidence type="ECO:0000313" key="1">
    <source>
        <dbReference type="EMBL" id="CAL4250544.1"/>
    </source>
</evidence>
<sequence length="127" mass="14256">MVSSFINQLRLDNATSVRKLITIRVTPGVIISFNSVIQPMPDNYAAVQNRSLLFSSSQQVHLARTAWIRPLIQNRTELCMARNDLTCGCDIAWIVLEPTYHPLVSDAGCHSGEMLVDLDPSFFENFC</sequence>
<dbReference type="Proteomes" id="UP001497623">
    <property type="component" value="Unassembled WGS sequence"/>
</dbReference>
<comment type="caution">
    <text evidence="1">The sequence shown here is derived from an EMBL/GenBank/DDBJ whole genome shotgun (WGS) entry which is preliminary data.</text>
</comment>
<accession>A0AAV2SZ47</accession>
<proteinExistence type="predicted"/>
<evidence type="ECO:0000313" key="2">
    <source>
        <dbReference type="Proteomes" id="UP001497623"/>
    </source>
</evidence>
<reference evidence="1 2" key="1">
    <citation type="submission" date="2024-05" db="EMBL/GenBank/DDBJ databases">
        <authorList>
            <person name="Wallberg A."/>
        </authorList>
    </citation>
    <scope>NUCLEOTIDE SEQUENCE [LARGE SCALE GENOMIC DNA]</scope>
</reference>
<keyword evidence="2" id="KW-1185">Reference proteome</keyword>